<dbReference type="EC" id="3.5.4.42" evidence="4"/>
<dbReference type="InterPro" id="IPR011059">
    <property type="entry name" value="Metal-dep_hydrolase_composite"/>
</dbReference>
<dbReference type="SUPFAM" id="SSF51556">
    <property type="entry name" value="Metallo-dependent hydrolases"/>
    <property type="match status" value="1"/>
</dbReference>
<dbReference type="PANTHER" id="PTHR32027">
    <property type="entry name" value="CYTOSINE DEAMINASE"/>
    <property type="match status" value="1"/>
</dbReference>
<name>D3F6A7_CONWI</name>
<dbReference type="GO" id="GO:0019239">
    <property type="term" value="F:deaminase activity"/>
    <property type="evidence" value="ECO:0007669"/>
    <property type="project" value="UniProtKB-ARBA"/>
</dbReference>
<dbReference type="Gene3D" id="3.20.20.140">
    <property type="entry name" value="Metal-dependent hydrolases"/>
    <property type="match status" value="1"/>
</dbReference>
<dbReference type="STRING" id="469383.Cwoe_0344"/>
<dbReference type="FunFam" id="3.20.20.140:FF:000019">
    <property type="entry name" value="Cytosine deaminase"/>
    <property type="match status" value="1"/>
</dbReference>
<proteinExistence type="predicted"/>
<evidence type="ECO:0000256" key="2">
    <source>
        <dbReference type="ARBA" id="ARBA00022801"/>
    </source>
</evidence>
<dbReference type="NCBIfam" id="NF004636">
    <property type="entry name" value="PRK05985.1"/>
    <property type="match status" value="1"/>
</dbReference>
<dbReference type="Gene3D" id="2.30.40.10">
    <property type="entry name" value="Urease, subunit C, domain 1"/>
    <property type="match status" value="1"/>
</dbReference>
<dbReference type="PANTHER" id="PTHR32027:SF9">
    <property type="entry name" value="BLL3847 PROTEIN"/>
    <property type="match status" value="1"/>
</dbReference>
<keyword evidence="2 4" id="KW-0378">Hydrolase</keyword>
<dbReference type="KEGG" id="cwo:Cwoe_0344"/>
<dbReference type="OrthoDB" id="3366604at2"/>
<dbReference type="EMBL" id="CP001854">
    <property type="protein sequence ID" value="ADB48780.1"/>
    <property type="molecule type" value="Genomic_DNA"/>
</dbReference>
<reference evidence="5" key="2">
    <citation type="submission" date="2010-01" db="EMBL/GenBank/DDBJ databases">
        <title>The complete genome of Conexibacter woesei DSM 14684.</title>
        <authorList>
            <consortium name="US DOE Joint Genome Institute (JGI-PGF)"/>
            <person name="Lucas S."/>
            <person name="Copeland A."/>
            <person name="Lapidus A."/>
            <person name="Glavina del Rio T."/>
            <person name="Dalin E."/>
            <person name="Tice H."/>
            <person name="Bruce D."/>
            <person name="Goodwin L."/>
            <person name="Pitluck S."/>
            <person name="Kyrpides N."/>
            <person name="Mavromatis K."/>
            <person name="Ivanova N."/>
            <person name="Mikhailova N."/>
            <person name="Chertkov O."/>
            <person name="Brettin T."/>
            <person name="Detter J.C."/>
            <person name="Han C."/>
            <person name="Larimer F."/>
            <person name="Land M."/>
            <person name="Hauser L."/>
            <person name="Markowitz V."/>
            <person name="Cheng J.-F."/>
            <person name="Hugenholtz P."/>
            <person name="Woyke T."/>
            <person name="Wu D."/>
            <person name="Pukall R."/>
            <person name="Steenblock K."/>
            <person name="Schneider S."/>
            <person name="Klenk H.-P."/>
            <person name="Eisen J.A."/>
        </authorList>
    </citation>
    <scope>NUCLEOTIDE SEQUENCE [LARGE SCALE GENOMIC DNA]</scope>
    <source>
        <strain evidence="5">DSM 14684 / CIP 108061 / JCM 11494 / NBRC 100937 / ID131577</strain>
    </source>
</reference>
<dbReference type="InterPro" id="IPR013108">
    <property type="entry name" value="Amidohydro_3"/>
</dbReference>
<organism evidence="4 5">
    <name type="scientific">Conexibacter woesei (strain DSM 14684 / CCUG 47730 / CIP 108061 / JCM 11494 / NBRC 100937 / ID131577)</name>
    <dbReference type="NCBI Taxonomy" id="469383"/>
    <lineage>
        <taxon>Bacteria</taxon>
        <taxon>Bacillati</taxon>
        <taxon>Actinomycetota</taxon>
        <taxon>Thermoleophilia</taxon>
        <taxon>Solirubrobacterales</taxon>
        <taxon>Conexibacteraceae</taxon>
        <taxon>Conexibacter</taxon>
    </lineage>
</organism>
<dbReference type="CDD" id="cd01293">
    <property type="entry name" value="Bact_CD"/>
    <property type="match status" value="1"/>
</dbReference>
<evidence type="ECO:0000256" key="1">
    <source>
        <dbReference type="ARBA" id="ARBA00022723"/>
    </source>
</evidence>
<protein>
    <submittedName>
        <fullName evidence="4">N-isopropylammelide isopropylaminohydrolase</fullName>
        <ecNumber evidence="4">3.5.4.42</ecNumber>
    </submittedName>
</protein>
<sequence>MTTPGVTTDELLLANATLPDGRRASVRVAGGRIAAIELADEGGRGDAPAAPASVPPAAATRIDLAGALLAPAFVDGHIHLDKVFIGVPWRPHVPQDSLAGRIAAERAALAEIDAEVPIAERAVALVRRAAAYGTGHLRTHVDVDTRHGLTRLEAVLEARERCRELAGIQIVAFPQSGVLSDPGTAELLDAAVRAGADVVGGLDPAGFDGDVEGQLGVVFDVAERHAARVDVHLHDAGTLGAFELRRIAHHTERRGLQGRVVVSHAYCLGEIDADDFGATAEALARAGVAILTNAPGGSAMPPVLRLRAAGVEVLAGTDNIRDAWWPYGTGDMLERAYMVGYRQSLFTDEELAVAFELATAAGARTLGVEGYGLEVGARADLVAIDAPSLPEAVAAPPRRLLVLHDGRIVADTR</sequence>
<dbReference type="RefSeq" id="WP_012931833.1">
    <property type="nucleotide sequence ID" value="NC_013739.1"/>
</dbReference>
<dbReference type="HOGENOM" id="CLU_031758_4_2_11"/>
<feature type="domain" description="Amidohydrolase 3" evidence="3">
    <location>
        <begin position="62"/>
        <end position="410"/>
    </location>
</feature>
<dbReference type="AlphaFoldDB" id="D3F6A7"/>
<evidence type="ECO:0000259" key="3">
    <source>
        <dbReference type="Pfam" id="PF07969"/>
    </source>
</evidence>
<dbReference type="eggNOG" id="COG0402">
    <property type="taxonomic scope" value="Bacteria"/>
</dbReference>
<dbReference type="GO" id="GO:0046872">
    <property type="term" value="F:metal ion binding"/>
    <property type="evidence" value="ECO:0007669"/>
    <property type="project" value="UniProtKB-KW"/>
</dbReference>
<dbReference type="GO" id="GO:0016814">
    <property type="term" value="F:hydrolase activity, acting on carbon-nitrogen (but not peptide) bonds, in cyclic amidines"/>
    <property type="evidence" value="ECO:0007669"/>
    <property type="project" value="UniProtKB-ARBA"/>
</dbReference>
<dbReference type="GO" id="GO:0018764">
    <property type="term" value="F:N-isopropylammelide isopropylaminohydrolase activity"/>
    <property type="evidence" value="ECO:0007669"/>
    <property type="project" value="UniProtKB-EC"/>
</dbReference>
<dbReference type="InterPro" id="IPR052349">
    <property type="entry name" value="Metallo-hydrolase_Enzymes"/>
</dbReference>
<accession>D3F6A7</accession>
<dbReference type="SUPFAM" id="SSF51338">
    <property type="entry name" value="Composite domain of metallo-dependent hydrolases"/>
    <property type="match status" value="1"/>
</dbReference>
<keyword evidence="1" id="KW-0479">Metal-binding</keyword>
<reference evidence="4 5" key="1">
    <citation type="journal article" date="2010" name="Stand. Genomic Sci.">
        <title>Complete genome sequence of Conexibacter woesei type strain (ID131577).</title>
        <authorList>
            <person name="Pukall R."/>
            <person name="Lapidus A."/>
            <person name="Glavina Del Rio T."/>
            <person name="Copeland A."/>
            <person name="Tice H."/>
            <person name="Cheng J.-F."/>
            <person name="Lucas S."/>
            <person name="Chen F."/>
            <person name="Nolan M."/>
            <person name="Bruce D."/>
            <person name="Goodwin L."/>
            <person name="Pitluck S."/>
            <person name="Mavromatis K."/>
            <person name="Ivanova N."/>
            <person name="Ovchinnikova G."/>
            <person name="Pati A."/>
            <person name="Chen A."/>
            <person name="Palaniappan K."/>
            <person name="Land M."/>
            <person name="Hauser L."/>
            <person name="Chang Y.-J."/>
            <person name="Jeffries C.D."/>
            <person name="Chain P."/>
            <person name="Meincke L."/>
            <person name="Sims D."/>
            <person name="Brettin T."/>
            <person name="Detter J.C."/>
            <person name="Rohde M."/>
            <person name="Goeker M."/>
            <person name="Bristow J."/>
            <person name="Eisen J.A."/>
            <person name="Markowitz V."/>
            <person name="Kyrpides N.C."/>
            <person name="Klenk H.-P."/>
            <person name="Hugenholtz P."/>
        </authorList>
    </citation>
    <scope>NUCLEOTIDE SEQUENCE [LARGE SCALE GENOMIC DNA]</scope>
    <source>
        <strain evidence="5">DSM 14684 / CIP 108061 / JCM 11494 / NBRC 100937 / ID131577</strain>
    </source>
</reference>
<dbReference type="InterPro" id="IPR032466">
    <property type="entry name" value="Metal_Hydrolase"/>
</dbReference>
<evidence type="ECO:0000313" key="4">
    <source>
        <dbReference type="EMBL" id="ADB48780.1"/>
    </source>
</evidence>
<gene>
    <name evidence="4" type="ordered locus">Cwoe_0344</name>
</gene>
<keyword evidence="5" id="KW-1185">Reference proteome</keyword>
<dbReference type="Proteomes" id="UP000008229">
    <property type="component" value="Chromosome"/>
</dbReference>
<evidence type="ECO:0000313" key="5">
    <source>
        <dbReference type="Proteomes" id="UP000008229"/>
    </source>
</evidence>
<dbReference type="Pfam" id="PF07969">
    <property type="entry name" value="Amidohydro_3"/>
    <property type="match status" value="1"/>
</dbReference>